<evidence type="ECO:0000313" key="1">
    <source>
        <dbReference type="EMBL" id="GAG20347.1"/>
    </source>
</evidence>
<name>X0WAV6_9ZZZZ</name>
<sequence length="31" mass="3423">MNLQEKHEKLLYPVVRVFSGKGAGSGTLIYS</sequence>
<accession>X0WAV6</accession>
<dbReference type="EMBL" id="BARS01039561">
    <property type="protein sequence ID" value="GAG20347.1"/>
    <property type="molecule type" value="Genomic_DNA"/>
</dbReference>
<gene>
    <name evidence="1" type="ORF">S01H1_60405</name>
</gene>
<proteinExistence type="predicted"/>
<comment type="caution">
    <text evidence="1">The sequence shown here is derived from an EMBL/GenBank/DDBJ whole genome shotgun (WGS) entry which is preliminary data.</text>
</comment>
<organism evidence="1">
    <name type="scientific">marine sediment metagenome</name>
    <dbReference type="NCBI Taxonomy" id="412755"/>
    <lineage>
        <taxon>unclassified sequences</taxon>
        <taxon>metagenomes</taxon>
        <taxon>ecological metagenomes</taxon>
    </lineage>
</organism>
<protein>
    <submittedName>
        <fullName evidence="1">Uncharacterized protein</fullName>
    </submittedName>
</protein>
<dbReference type="AlphaFoldDB" id="X0WAV6"/>
<feature type="non-terminal residue" evidence="1">
    <location>
        <position position="31"/>
    </location>
</feature>
<reference evidence="1" key="1">
    <citation type="journal article" date="2014" name="Front. Microbiol.">
        <title>High frequency of phylogenetically diverse reductive dehalogenase-homologous genes in deep subseafloor sedimentary metagenomes.</title>
        <authorList>
            <person name="Kawai M."/>
            <person name="Futagami T."/>
            <person name="Toyoda A."/>
            <person name="Takaki Y."/>
            <person name="Nishi S."/>
            <person name="Hori S."/>
            <person name="Arai W."/>
            <person name="Tsubouchi T."/>
            <person name="Morono Y."/>
            <person name="Uchiyama I."/>
            <person name="Ito T."/>
            <person name="Fujiyama A."/>
            <person name="Inagaki F."/>
            <person name="Takami H."/>
        </authorList>
    </citation>
    <scope>NUCLEOTIDE SEQUENCE</scope>
    <source>
        <strain evidence="1">Expedition CK06-06</strain>
    </source>
</reference>